<dbReference type="Gene3D" id="2.115.10.20">
    <property type="entry name" value="Glycosyl hydrolase domain, family 43"/>
    <property type="match status" value="1"/>
</dbReference>
<dbReference type="InterPro" id="IPR013320">
    <property type="entry name" value="ConA-like_dom_sf"/>
</dbReference>
<keyword evidence="7" id="KW-0732">Signal</keyword>
<dbReference type="GO" id="GO:0005975">
    <property type="term" value="P:carbohydrate metabolic process"/>
    <property type="evidence" value="ECO:0007669"/>
    <property type="project" value="InterPro"/>
</dbReference>
<evidence type="ECO:0000256" key="6">
    <source>
        <dbReference type="RuleBase" id="RU361187"/>
    </source>
</evidence>
<evidence type="ECO:0000256" key="1">
    <source>
        <dbReference type="ARBA" id="ARBA00009865"/>
    </source>
</evidence>
<comment type="caution">
    <text evidence="9">The sequence shown here is derived from an EMBL/GenBank/DDBJ whole genome shotgun (WGS) entry which is preliminary data.</text>
</comment>
<evidence type="ECO:0000256" key="3">
    <source>
        <dbReference type="ARBA" id="ARBA00023295"/>
    </source>
</evidence>
<dbReference type="InterPro" id="IPR006710">
    <property type="entry name" value="Glyco_hydro_43"/>
</dbReference>
<dbReference type="Pfam" id="PF17851">
    <property type="entry name" value="GH43_C2"/>
    <property type="match status" value="1"/>
</dbReference>
<dbReference type="InterPro" id="IPR041542">
    <property type="entry name" value="GH43_C2"/>
</dbReference>
<keyword evidence="3 6" id="KW-0326">Glycosidase</keyword>
<dbReference type="Pfam" id="PF04616">
    <property type="entry name" value="Glyco_hydro_43"/>
    <property type="match status" value="1"/>
</dbReference>
<dbReference type="Gene3D" id="2.60.120.200">
    <property type="match status" value="1"/>
</dbReference>
<dbReference type="PANTHER" id="PTHR42812:SF16">
    <property type="entry name" value="HYDROLASE, PUTATIVE (AFU_ORTHOLOGUE AFUA_7G06110)-RELATED"/>
    <property type="match status" value="1"/>
</dbReference>
<evidence type="ECO:0000256" key="7">
    <source>
        <dbReference type="SAM" id="SignalP"/>
    </source>
</evidence>
<feature type="site" description="Important for catalytic activity, responsible for pKa modulation of the active site Glu and correct orientation of both the proton donor and substrate" evidence="5">
    <location>
        <position position="148"/>
    </location>
</feature>
<evidence type="ECO:0000313" key="10">
    <source>
        <dbReference type="Proteomes" id="UP001175211"/>
    </source>
</evidence>
<keyword evidence="2 6" id="KW-0378">Hydrolase</keyword>
<evidence type="ECO:0000259" key="8">
    <source>
        <dbReference type="Pfam" id="PF17851"/>
    </source>
</evidence>
<gene>
    <name evidence="9" type="ORF">EV420DRAFT_1337123</name>
</gene>
<dbReference type="SUPFAM" id="SSF49899">
    <property type="entry name" value="Concanavalin A-like lectins/glucanases"/>
    <property type="match status" value="1"/>
</dbReference>
<dbReference type="EMBL" id="JAUEPS010000029">
    <property type="protein sequence ID" value="KAK0452970.1"/>
    <property type="molecule type" value="Genomic_DNA"/>
</dbReference>
<evidence type="ECO:0000256" key="2">
    <source>
        <dbReference type="ARBA" id="ARBA00022801"/>
    </source>
</evidence>
<dbReference type="GO" id="GO:0004553">
    <property type="term" value="F:hydrolase activity, hydrolyzing O-glycosyl compounds"/>
    <property type="evidence" value="ECO:0007669"/>
    <property type="project" value="InterPro"/>
</dbReference>
<evidence type="ECO:0000313" key="9">
    <source>
        <dbReference type="EMBL" id="KAK0452970.1"/>
    </source>
</evidence>
<evidence type="ECO:0000256" key="4">
    <source>
        <dbReference type="PIRSR" id="PIRSR606710-1"/>
    </source>
</evidence>
<keyword evidence="10" id="KW-1185">Reference proteome</keyword>
<evidence type="ECO:0000256" key="5">
    <source>
        <dbReference type="PIRSR" id="PIRSR606710-2"/>
    </source>
</evidence>
<dbReference type="PANTHER" id="PTHR42812">
    <property type="entry name" value="BETA-XYLOSIDASE"/>
    <property type="match status" value="1"/>
</dbReference>
<reference evidence="9" key="1">
    <citation type="submission" date="2023-06" db="EMBL/GenBank/DDBJ databases">
        <authorList>
            <consortium name="Lawrence Berkeley National Laboratory"/>
            <person name="Ahrendt S."/>
            <person name="Sahu N."/>
            <person name="Indic B."/>
            <person name="Wong-Bajracharya J."/>
            <person name="Merenyi Z."/>
            <person name="Ke H.-M."/>
            <person name="Monk M."/>
            <person name="Kocsube S."/>
            <person name="Drula E."/>
            <person name="Lipzen A."/>
            <person name="Balint B."/>
            <person name="Henrissat B."/>
            <person name="Andreopoulos B."/>
            <person name="Martin F.M."/>
            <person name="Harder C.B."/>
            <person name="Rigling D."/>
            <person name="Ford K.L."/>
            <person name="Foster G.D."/>
            <person name="Pangilinan J."/>
            <person name="Papanicolaou A."/>
            <person name="Barry K."/>
            <person name="LaButti K."/>
            <person name="Viragh M."/>
            <person name="Koriabine M."/>
            <person name="Yan M."/>
            <person name="Riley R."/>
            <person name="Champramary S."/>
            <person name="Plett K.L."/>
            <person name="Tsai I.J."/>
            <person name="Slot J."/>
            <person name="Sipos G."/>
            <person name="Plett J."/>
            <person name="Nagy L.G."/>
            <person name="Grigoriev I.V."/>
        </authorList>
    </citation>
    <scope>NUCLEOTIDE SEQUENCE</scope>
    <source>
        <strain evidence="9">CCBAS 213</strain>
    </source>
</reference>
<dbReference type="AlphaFoldDB" id="A0AA39K3W7"/>
<comment type="similarity">
    <text evidence="1 6">Belongs to the glycosyl hydrolase 43 family.</text>
</comment>
<name>A0AA39K3W7_ARMTA</name>
<feature type="active site" description="Proton acceptor" evidence="4">
    <location>
        <position position="33"/>
    </location>
</feature>
<dbReference type="SUPFAM" id="SSF75005">
    <property type="entry name" value="Arabinanase/levansucrase/invertase"/>
    <property type="match status" value="1"/>
</dbReference>
<accession>A0AA39K3W7</accession>
<dbReference type="InterPro" id="IPR051795">
    <property type="entry name" value="Glycosyl_Hydrlase_43"/>
</dbReference>
<dbReference type="InterPro" id="IPR023296">
    <property type="entry name" value="Glyco_hydro_beta-prop_sf"/>
</dbReference>
<protein>
    <submittedName>
        <fullName evidence="9">Glycoside hydrolase family 43 protein</fullName>
    </submittedName>
</protein>
<feature type="domain" description="Beta-xylosidase C-terminal Concanavalin A-like" evidence="8">
    <location>
        <begin position="346"/>
        <end position="554"/>
    </location>
</feature>
<dbReference type="GeneID" id="85352432"/>
<feature type="active site" description="Proton donor" evidence="4">
    <location>
        <position position="209"/>
    </location>
</feature>
<dbReference type="CDD" id="cd18617">
    <property type="entry name" value="GH43_XynB-like"/>
    <property type="match status" value="1"/>
</dbReference>
<sequence>MPSIFSLLLMVFGSGVALVHALINPILPGFNPDPSILSVGSNYFIATSTFEYFPGVPVYHSTNLVDWDLIGHGLTRPLQLSLLGTPSDAGVWAPTLRFHEGVYYLVCTTRYVYTPEFRLFPRSFYVSTEDIFSGEWSDPVYFDFLGYDADLFWDTNGDVYATWTGINNAVDKIYGIYQSKIDLVTGDSLTCDKHIFNGTLPNNSTSRPEGPHVYLVNGTYYLMITEGGTGVNHQATIQRGPSPSGPWENNPSNPIIYNGANLSLPVQSTGHADFMQAADGSWWGTCLGTVPQNGNFSYQQLGRQTFLFPVTWEDGWPVFNGGRPLSLHMDGILEDKSPLSSYTNGFTSATLDNSFYFVRNPYKAFHSLTARPGHLRLKANGYALGDRDSAAIIIRKQTAYEETFETVLEFSPATNLTEAGLSVFYGDMMHNDIGITGDAGGSGKRYIVTRTLVPAQQVGPWGLTFANNTATTTNYYELKTTDQPVRLKVIAKSTEYTLGYAEGQQGHFEYLTTFSSVYMTVPPTGGFFFKGASFALYNTGHGRSSSTPADFGYWKQIPSN</sequence>
<proteinExistence type="inferred from homology"/>
<organism evidence="9 10">
    <name type="scientific">Armillaria tabescens</name>
    <name type="common">Ringless honey mushroom</name>
    <name type="synonym">Agaricus tabescens</name>
    <dbReference type="NCBI Taxonomy" id="1929756"/>
    <lineage>
        <taxon>Eukaryota</taxon>
        <taxon>Fungi</taxon>
        <taxon>Dikarya</taxon>
        <taxon>Basidiomycota</taxon>
        <taxon>Agaricomycotina</taxon>
        <taxon>Agaricomycetes</taxon>
        <taxon>Agaricomycetidae</taxon>
        <taxon>Agaricales</taxon>
        <taxon>Marasmiineae</taxon>
        <taxon>Physalacriaceae</taxon>
        <taxon>Desarmillaria</taxon>
    </lineage>
</organism>
<dbReference type="Proteomes" id="UP001175211">
    <property type="component" value="Unassembled WGS sequence"/>
</dbReference>
<feature type="signal peptide" evidence="7">
    <location>
        <begin position="1"/>
        <end position="21"/>
    </location>
</feature>
<dbReference type="RefSeq" id="XP_060328306.1">
    <property type="nucleotide sequence ID" value="XM_060468884.1"/>
</dbReference>
<feature type="chain" id="PRO_5041297618" evidence="7">
    <location>
        <begin position="22"/>
        <end position="560"/>
    </location>
</feature>